<evidence type="ECO:0000313" key="9">
    <source>
        <dbReference type="EMBL" id="QVL30874.1"/>
    </source>
</evidence>
<dbReference type="PANTHER" id="PTHR30621">
    <property type="entry name" value="GLUTAMINE SYNTHETASE ADENYLYLTRANSFERASE"/>
    <property type="match status" value="1"/>
</dbReference>
<evidence type="ECO:0000256" key="1">
    <source>
        <dbReference type="ARBA" id="ARBA00022679"/>
    </source>
</evidence>
<dbReference type="EC" id="2.7.7.89" evidence="9"/>
<evidence type="ECO:0000259" key="7">
    <source>
        <dbReference type="Pfam" id="PF03710"/>
    </source>
</evidence>
<reference evidence="9" key="1">
    <citation type="submission" date="2021-05" db="EMBL/GenBank/DDBJ databases">
        <title>Complete genome sequence of the cellulolytic planctomycete Telmatocola sphagniphila SP2T and characterization of the first cellulase from planctomycetes.</title>
        <authorList>
            <person name="Rakitin A.L."/>
            <person name="Beletsky A.V."/>
            <person name="Naumoff D.G."/>
            <person name="Kulichevskaya I.S."/>
            <person name="Mardanov A.V."/>
            <person name="Ravin N.V."/>
            <person name="Dedysh S.N."/>
        </authorList>
    </citation>
    <scope>NUCLEOTIDE SEQUENCE</scope>
    <source>
        <strain evidence="9">SP2T</strain>
    </source>
</reference>
<dbReference type="InterPro" id="IPR013546">
    <property type="entry name" value="PII_UdlTrfase/GS_AdlTrfase"/>
</dbReference>
<dbReference type="EC" id="2.7.7.42" evidence="9"/>
<evidence type="ECO:0000259" key="8">
    <source>
        <dbReference type="Pfam" id="PF08335"/>
    </source>
</evidence>
<dbReference type="GO" id="GO:0005524">
    <property type="term" value="F:ATP binding"/>
    <property type="evidence" value="ECO:0007669"/>
    <property type="project" value="UniProtKB-KW"/>
</dbReference>
<dbReference type="SUPFAM" id="SSF81593">
    <property type="entry name" value="Nucleotidyltransferase substrate binding subunit/domain"/>
    <property type="match status" value="2"/>
</dbReference>
<evidence type="ECO:0000256" key="4">
    <source>
        <dbReference type="ARBA" id="ARBA00022840"/>
    </source>
</evidence>
<dbReference type="Pfam" id="PF03710">
    <property type="entry name" value="GlnE"/>
    <property type="match status" value="2"/>
</dbReference>
<feature type="domain" description="Glutamate-ammonia ligase adenylyltransferase repeated" evidence="7">
    <location>
        <begin position="648"/>
        <end position="895"/>
    </location>
</feature>
<evidence type="ECO:0000256" key="5">
    <source>
        <dbReference type="ARBA" id="ARBA00022842"/>
    </source>
</evidence>
<dbReference type="GO" id="GO:0047388">
    <property type="term" value="F:[glutamine synthetase]-adenylyl-L-tyrosine phosphorylase activity"/>
    <property type="evidence" value="ECO:0007669"/>
    <property type="project" value="UniProtKB-EC"/>
</dbReference>
<dbReference type="PANTHER" id="PTHR30621:SF0">
    <property type="entry name" value="BIFUNCTIONAL GLUTAMINE SYNTHETASE ADENYLYLTRANSFERASE_ADENYLYL-REMOVING ENZYME"/>
    <property type="match status" value="1"/>
</dbReference>
<keyword evidence="1 9" id="KW-0808">Transferase</keyword>
<keyword evidence="9" id="KW-0436">Ligase</keyword>
<dbReference type="Proteomes" id="UP000676194">
    <property type="component" value="Chromosome"/>
</dbReference>
<dbReference type="Gene3D" id="1.20.120.1510">
    <property type="match status" value="1"/>
</dbReference>
<feature type="domain" description="Glutamate-ammonia ligase adenylyltransferase repeated" evidence="7">
    <location>
        <begin position="81"/>
        <end position="326"/>
    </location>
</feature>
<keyword evidence="2 9" id="KW-0548">Nucleotidyltransferase</keyword>
<dbReference type="Pfam" id="PF08335">
    <property type="entry name" value="GlnD_UR_UTase"/>
    <property type="match status" value="2"/>
</dbReference>
<gene>
    <name evidence="9" type="primary">glnE</name>
    <name evidence="9" type="ORF">KIH39_18740</name>
</gene>
<dbReference type="Gene3D" id="1.20.120.330">
    <property type="entry name" value="Nucleotidyltransferases domain 2"/>
    <property type="match status" value="2"/>
</dbReference>
<dbReference type="GO" id="GO:0000820">
    <property type="term" value="P:regulation of glutamine family amino acid metabolic process"/>
    <property type="evidence" value="ECO:0007669"/>
    <property type="project" value="TreeGrafter"/>
</dbReference>
<accession>A0A8E6ESK2</accession>
<keyword evidence="3" id="KW-0547">Nucleotide-binding</keyword>
<evidence type="ECO:0000256" key="6">
    <source>
        <dbReference type="ARBA" id="ARBA00023268"/>
    </source>
</evidence>
<proteinExistence type="predicted"/>
<dbReference type="InterPro" id="IPR023057">
    <property type="entry name" value="GlnE"/>
</dbReference>
<keyword evidence="4" id="KW-0067">ATP-binding</keyword>
<keyword evidence="5" id="KW-0460">Magnesium</keyword>
<protein>
    <submittedName>
        <fullName evidence="9">Bifunctional [glutamate--ammonia ligase]-adenylyl-L-tyrosine phosphorylase/[glutamate--ammonia-ligase] adenylyltransferase</fullName>
        <ecNumber evidence="9">2.7.7.42</ecNumber>
        <ecNumber evidence="9">2.7.7.89</ecNumber>
    </submittedName>
</protein>
<dbReference type="GO" id="GO:0008882">
    <property type="term" value="F:[glutamate-ammonia-ligase] adenylyltransferase activity"/>
    <property type="evidence" value="ECO:0007669"/>
    <property type="project" value="UniProtKB-EC"/>
</dbReference>
<feature type="domain" description="PII-uridylyltransferase/Glutamine-synthetase adenylyltransferase" evidence="8">
    <location>
        <begin position="928"/>
        <end position="1054"/>
    </location>
</feature>
<evidence type="ECO:0000313" key="10">
    <source>
        <dbReference type="Proteomes" id="UP000676194"/>
    </source>
</evidence>
<dbReference type="NCBIfam" id="NF008292">
    <property type="entry name" value="PRK11072.1"/>
    <property type="match status" value="1"/>
</dbReference>
<evidence type="ECO:0000256" key="3">
    <source>
        <dbReference type="ARBA" id="ARBA00022741"/>
    </source>
</evidence>
<keyword evidence="6" id="KW-0511">Multifunctional enzyme</keyword>
<dbReference type="GO" id="GO:0005829">
    <property type="term" value="C:cytosol"/>
    <property type="evidence" value="ECO:0007669"/>
    <property type="project" value="TreeGrafter"/>
</dbReference>
<dbReference type="CDD" id="cd05401">
    <property type="entry name" value="NT_GlnE_GlnD_like"/>
    <property type="match status" value="2"/>
</dbReference>
<dbReference type="Gene3D" id="3.30.460.10">
    <property type="entry name" value="Beta Polymerase, domain 2"/>
    <property type="match status" value="2"/>
</dbReference>
<dbReference type="InterPro" id="IPR005190">
    <property type="entry name" value="GlnE_rpt_dom"/>
</dbReference>
<dbReference type="EMBL" id="CP074694">
    <property type="protein sequence ID" value="QVL30874.1"/>
    <property type="molecule type" value="Genomic_DNA"/>
</dbReference>
<dbReference type="SUPFAM" id="SSF81301">
    <property type="entry name" value="Nucleotidyltransferase"/>
    <property type="match status" value="2"/>
</dbReference>
<dbReference type="GO" id="GO:0016874">
    <property type="term" value="F:ligase activity"/>
    <property type="evidence" value="ECO:0007669"/>
    <property type="project" value="UniProtKB-KW"/>
</dbReference>
<evidence type="ECO:0000256" key="2">
    <source>
        <dbReference type="ARBA" id="ARBA00022695"/>
    </source>
</evidence>
<dbReference type="AlphaFoldDB" id="A0A8E6ESK2"/>
<dbReference type="KEGG" id="tsph:KIH39_18740"/>
<sequence length="1060" mass="119627">MPRNAKLPLETWRLKNASLGSTNLAAIEEACPIPLREKLLSALDRLMPTLADQDRALNNLERLTATGKFFSSIENISSTLESLLPLFSTSQFLSDVVISQPENLDLLEFPARLTPTAVELTRLVTDQVLQAGDDATVLKILRKFRQRQMVRIGFNDIVRERPLEEITGDLSNLADACIEAALQVSLRNAANKYGAPLREDGQPSHCTVLAFGKLGAQELNYSSDIDLMVIFDEEGQPKNRRGISNQEFYSRIVPEIVRLLSAHTDHGQAYRVDLRLRPEGSNGALARSLSSTLYYYDTLGRTWERQALIKVRPVAGYLPLGKEFLQSITPFIYRKYLNFAEINGIKAMKRLIENKTQKAGVDDREVKTGRGGIRDIEFTIQFLQLLNGCDLQDVRKRGTLEAMSALEEVGCLTDTEYRGLDDAYRFLRKTEHRLQLLFDLQTHRLPSKEEDLRTLARRMGYTEPEKPRPIARIVAEENVLSPQKHSPLDEPPPGLSLDTRALLIDPLEQFLLDYQEKTLLNRTILDHLLHQSFADSDEAAEPETDLVLDPDPDEKTIHMIFSRYPFRNIPAAYANLMKLSRESSLFLSTRRCRHFLANIAPRLLKAISETPDPDLALENLEKVTASLGGKAVLWELFSFNPPSLKLYVDLCSNSPFLSEILINNPGMIDELLDSLVLNQPRKIEDLRQELAELTRGVDKPEALGSILHSFQDKEILRVGVRDLLGKDRIFETTAAISDIAETLLETVIQQQMPTRLGVPRLPDGRACRFTFLGAGKLGGKEMSYHSDLDLLLIYEGEGETGSPVPGDHYFRPVDNFLYFTELAQRVIKVMGQMGQHGKLYSVDMRLRPTGKSGSLVSSLEAFQRYYQSPAAQIWERQSMARARPLKGDTQFNEQVMAVIREAITGVTWSTVVIEEIRSMRKRLEHSASPRSLKRGPGGIADVEFAIQLLQIKYGRGFPHILQPNAWAALDALHNTGLLPSAEYQTLKLSYSFLRLAESRLRIVTNRPQNEYPEASVEQDKLARRLGIAGLRTAADLRDEIQRVTGNVRKCYESMLQREQA</sequence>
<name>A0A8E6ESK2_9BACT</name>
<dbReference type="InterPro" id="IPR043519">
    <property type="entry name" value="NT_sf"/>
</dbReference>
<organism evidence="9 10">
    <name type="scientific">Telmatocola sphagniphila</name>
    <dbReference type="NCBI Taxonomy" id="1123043"/>
    <lineage>
        <taxon>Bacteria</taxon>
        <taxon>Pseudomonadati</taxon>
        <taxon>Planctomycetota</taxon>
        <taxon>Planctomycetia</taxon>
        <taxon>Gemmatales</taxon>
        <taxon>Gemmataceae</taxon>
    </lineage>
</organism>
<feature type="domain" description="PII-uridylyltransferase/Glutamine-synthetase adenylyltransferase" evidence="8">
    <location>
        <begin position="348"/>
        <end position="467"/>
    </location>
</feature>
<keyword evidence="10" id="KW-1185">Reference proteome</keyword>
<dbReference type="RefSeq" id="WP_213494756.1">
    <property type="nucleotide sequence ID" value="NZ_CP074694.1"/>
</dbReference>